<dbReference type="Proteomes" id="UP000658656">
    <property type="component" value="Unassembled WGS sequence"/>
</dbReference>
<dbReference type="Pfam" id="PF12697">
    <property type="entry name" value="Abhydrolase_6"/>
    <property type="match status" value="1"/>
</dbReference>
<dbReference type="AlphaFoldDB" id="A0A8H9IVZ2"/>
<proteinExistence type="predicted"/>
<accession>A0A8H9IVZ2</accession>
<evidence type="ECO:0000313" key="2">
    <source>
        <dbReference type="EMBL" id="GHF36730.1"/>
    </source>
</evidence>
<comment type="caution">
    <text evidence="2">The sequence shown here is derived from an EMBL/GenBank/DDBJ whole genome shotgun (WGS) entry which is preliminary data.</text>
</comment>
<organism evidence="2 3">
    <name type="scientific">Amycolatopsis bartoniae</name>
    <dbReference type="NCBI Taxonomy" id="941986"/>
    <lineage>
        <taxon>Bacteria</taxon>
        <taxon>Bacillati</taxon>
        <taxon>Actinomycetota</taxon>
        <taxon>Actinomycetes</taxon>
        <taxon>Pseudonocardiales</taxon>
        <taxon>Pseudonocardiaceae</taxon>
        <taxon>Amycolatopsis</taxon>
    </lineage>
</organism>
<dbReference type="SUPFAM" id="SSF53474">
    <property type="entry name" value="alpha/beta-Hydrolases"/>
    <property type="match status" value="1"/>
</dbReference>
<dbReference type="PANTHER" id="PTHR10992:SF1086">
    <property type="entry name" value="AB HYDROLASE-1 DOMAIN-CONTAINING PROTEIN"/>
    <property type="match status" value="1"/>
</dbReference>
<evidence type="ECO:0000313" key="3">
    <source>
        <dbReference type="Proteomes" id="UP000658656"/>
    </source>
</evidence>
<dbReference type="InterPro" id="IPR000073">
    <property type="entry name" value="AB_hydrolase_1"/>
</dbReference>
<feature type="domain" description="AB hydrolase-1" evidence="1">
    <location>
        <begin position="8"/>
        <end position="226"/>
    </location>
</feature>
<dbReference type="GO" id="GO:0080032">
    <property type="term" value="F:methyl jasmonate esterase activity"/>
    <property type="evidence" value="ECO:0007669"/>
    <property type="project" value="TreeGrafter"/>
</dbReference>
<reference evidence="2" key="1">
    <citation type="journal article" date="2014" name="Int. J. Syst. Evol. Microbiol.">
        <title>Complete genome sequence of Corynebacterium casei LMG S-19264T (=DSM 44701T), isolated from a smear-ripened cheese.</title>
        <authorList>
            <consortium name="US DOE Joint Genome Institute (JGI-PGF)"/>
            <person name="Walter F."/>
            <person name="Albersmeier A."/>
            <person name="Kalinowski J."/>
            <person name="Ruckert C."/>
        </authorList>
    </citation>
    <scope>NUCLEOTIDE SEQUENCE</scope>
    <source>
        <strain evidence="2">CGMCC 4.7679</strain>
    </source>
</reference>
<dbReference type="GO" id="GO:0080030">
    <property type="term" value="F:methyl indole-3-acetate esterase activity"/>
    <property type="evidence" value="ECO:0007669"/>
    <property type="project" value="TreeGrafter"/>
</dbReference>
<sequence>MTHPPFALVHGGCQAAFVWDDLRAELDRPAVTVDLAGRDGDPANFGSITLDQWVADLRGALDAAGVERAIIVSHSLGGITATDFAVTHPDRVAALVYISSIVPADGQSMAESLAGQHAETLFAADGGFWPDNREGMTQALFNGDGQTGKAVLDRSVPEPSVPLRAPMRTARLPQVPIWYVRLGEDRGLAPQAQNQMIANLPWPVTVIDIEGAPHQVMCTDPAGTAKILRTIADSL</sequence>
<dbReference type="PANTHER" id="PTHR10992">
    <property type="entry name" value="METHYLESTERASE FAMILY MEMBER"/>
    <property type="match status" value="1"/>
</dbReference>
<keyword evidence="3" id="KW-1185">Reference proteome</keyword>
<dbReference type="InterPro" id="IPR045889">
    <property type="entry name" value="MES/HNL"/>
</dbReference>
<dbReference type="RefSeq" id="WP_183176990.1">
    <property type="nucleotide sequence ID" value="NZ_BNAV01000001.1"/>
</dbReference>
<protein>
    <recommendedName>
        <fullName evidence="1">AB hydrolase-1 domain-containing protein</fullName>
    </recommendedName>
</protein>
<gene>
    <name evidence="2" type="ORF">GCM10017566_07310</name>
</gene>
<dbReference type="EMBL" id="BNAV01000001">
    <property type="protein sequence ID" value="GHF36730.1"/>
    <property type="molecule type" value="Genomic_DNA"/>
</dbReference>
<evidence type="ECO:0000259" key="1">
    <source>
        <dbReference type="Pfam" id="PF12697"/>
    </source>
</evidence>
<reference evidence="2" key="2">
    <citation type="submission" date="2020-09" db="EMBL/GenBank/DDBJ databases">
        <authorList>
            <person name="Sun Q."/>
            <person name="Zhou Y."/>
        </authorList>
    </citation>
    <scope>NUCLEOTIDE SEQUENCE</scope>
    <source>
        <strain evidence="2">CGMCC 4.7679</strain>
    </source>
</reference>
<dbReference type="Gene3D" id="3.40.50.1820">
    <property type="entry name" value="alpha/beta hydrolase"/>
    <property type="match status" value="1"/>
</dbReference>
<name>A0A8H9IVZ2_9PSEU</name>
<dbReference type="InterPro" id="IPR029058">
    <property type="entry name" value="AB_hydrolase_fold"/>
</dbReference>